<dbReference type="Pfam" id="PF08241">
    <property type="entry name" value="Methyltransf_11"/>
    <property type="match status" value="1"/>
</dbReference>
<dbReference type="InterPro" id="IPR029063">
    <property type="entry name" value="SAM-dependent_MTases_sf"/>
</dbReference>
<dbReference type="PANTHER" id="PTHR43460:SF1">
    <property type="entry name" value="METHYLTRANSFERASE TYPE 11 DOMAIN-CONTAINING PROTEIN"/>
    <property type="match status" value="1"/>
</dbReference>
<dbReference type="CDD" id="cd02440">
    <property type="entry name" value="AdoMet_MTases"/>
    <property type="match status" value="1"/>
</dbReference>
<dbReference type="SUPFAM" id="SSF53335">
    <property type="entry name" value="S-adenosyl-L-methionine-dependent methyltransferases"/>
    <property type="match status" value="1"/>
</dbReference>
<proteinExistence type="predicted"/>
<dbReference type="Gene3D" id="3.40.50.150">
    <property type="entry name" value="Vaccinia Virus protein VP39"/>
    <property type="match status" value="1"/>
</dbReference>
<keyword evidence="2" id="KW-0808">Transferase</keyword>
<reference evidence="2 3" key="1">
    <citation type="submission" date="2019-07" db="EMBL/GenBank/DDBJ databases">
        <authorList>
            <person name="Kim J."/>
        </authorList>
    </citation>
    <scope>NUCLEOTIDE SEQUENCE [LARGE SCALE GENOMIC DNA]</scope>
    <source>
        <strain evidence="2 3">N4</strain>
    </source>
</reference>
<keyword evidence="3" id="KW-1185">Reference proteome</keyword>
<name>A0A559IQF4_9BACL</name>
<dbReference type="GO" id="GO:0008757">
    <property type="term" value="F:S-adenosylmethionine-dependent methyltransferase activity"/>
    <property type="evidence" value="ECO:0007669"/>
    <property type="project" value="InterPro"/>
</dbReference>
<protein>
    <submittedName>
        <fullName evidence="2">Class I SAM-dependent methyltransferase</fullName>
    </submittedName>
</protein>
<evidence type="ECO:0000313" key="2">
    <source>
        <dbReference type="EMBL" id="TVX89865.1"/>
    </source>
</evidence>
<dbReference type="GO" id="GO:0032259">
    <property type="term" value="P:methylation"/>
    <property type="evidence" value="ECO:0007669"/>
    <property type="project" value="UniProtKB-KW"/>
</dbReference>
<evidence type="ECO:0000313" key="3">
    <source>
        <dbReference type="Proteomes" id="UP000318102"/>
    </source>
</evidence>
<dbReference type="AlphaFoldDB" id="A0A559IQF4"/>
<dbReference type="Proteomes" id="UP000318102">
    <property type="component" value="Unassembled WGS sequence"/>
</dbReference>
<sequence length="251" mass="28958">MKTNEWKNLWKSEEEKTFAGWDFSYIDGRSEFQNEPWDYKAAVLSYINSSTTLLDMGTGGGEFLLSLSPPKGSTFATEAYLPNYELCKRTLPAHGIEVRRVVDDNELPFEDNFFDLVINRHEAFSVEEVRRILKPNGIFVTQQVGGQNNKELSTFLLGRTPKIVDRTFNLANSSEELVEAGFTIIDSGEYFPTLKFFDVGALVYFAKIIEWEFPNFTVEKCFDKLCLLQEQVEEKGYVESMEHRFFLIARK</sequence>
<dbReference type="EMBL" id="VNJK01000002">
    <property type="protein sequence ID" value="TVX89865.1"/>
    <property type="molecule type" value="Genomic_DNA"/>
</dbReference>
<organism evidence="2 3">
    <name type="scientific">Paenibacillus agilis</name>
    <dbReference type="NCBI Taxonomy" id="3020863"/>
    <lineage>
        <taxon>Bacteria</taxon>
        <taxon>Bacillati</taxon>
        <taxon>Bacillota</taxon>
        <taxon>Bacilli</taxon>
        <taxon>Bacillales</taxon>
        <taxon>Paenibacillaceae</taxon>
        <taxon>Paenibacillus</taxon>
    </lineage>
</organism>
<evidence type="ECO:0000259" key="1">
    <source>
        <dbReference type="Pfam" id="PF08241"/>
    </source>
</evidence>
<keyword evidence="2" id="KW-0489">Methyltransferase</keyword>
<feature type="domain" description="Methyltransferase type 11" evidence="1">
    <location>
        <begin position="54"/>
        <end position="140"/>
    </location>
</feature>
<dbReference type="InterPro" id="IPR013216">
    <property type="entry name" value="Methyltransf_11"/>
</dbReference>
<accession>A0A559IQF4</accession>
<dbReference type="PANTHER" id="PTHR43460">
    <property type="entry name" value="METHYLTRANSFERASE"/>
    <property type="match status" value="1"/>
</dbReference>
<gene>
    <name evidence="2" type="ORF">FPZ44_18225</name>
</gene>
<dbReference type="OrthoDB" id="9795864at2"/>
<comment type="caution">
    <text evidence="2">The sequence shown here is derived from an EMBL/GenBank/DDBJ whole genome shotgun (WGS) entry which is preliminary data.</text>
</comment>
<dbReference type="InterPro" id="IPR052939">
    <property type="entry name" value="23S_rRNA_MeTrnsfrase_RlmA"/>
</dbReference>